<proteinExistence type="predicted"/>
<dbReference type="AlphaFoldDB" id="A0A261FC38"/>
<evidence type="ECO:0000313" key="2">
    <source>
        <dbReference type="EMBL" id="OZG56709.1"/>
    </source>
</evidence>
<dbReference type="GO" id="GO:0003677">
    <property type="term" value="F:DNA binding"/>
    <property type="evidence" value="ECO:0007669"/>
    <property type="project" value="UniProtKB-KW"/>
</dbReference>
<feature type="domain" description="IrrE N-terminal-like" evidence="1">
    <location>
        <begin position="29"/>
        <end position="128"/>
    </location>
</feature>
<sequence>MLNGIVGDNTHRALNPQEFRAFALVDAYDPLIFINHADSRAGQLFSLAHEVAHIWLGVDELYNDNYLTQSNAPLEVLCNATAAELLVPNAAFIQEWKRSMSTGIGEVQIIAQLAKVFPVSAVTVARRALDAGFIGQAMYDKIADESLKQWEQKESTVSGGNYYNTKQSRLDHRFLARLSASISEGRTTYTQAYRLTGSNRTTFPKLLEAAGCTSFWSLLHQSL</sequence>
<dbReference type="InterPro" id="IPR052345">
    <property type="entry name" value="Rad_response_metalloprotease"/>
</dbReference>
<keyword evidence="3" id="KW-1185">Reference proteome</keyword>
<dbReference type="InterPro" id="IPR010359">
    <property type="entry name" value="IrrE_HExxH"/>
</dbReference>
<reference evidence="2 3" key="1">
    <citation type="journal article" date="2017" name="BMC Genomics">
        <title>Comparative genomic and phylogenomic analyses of the Bifidobacteriaceae family.</title>
        <authorList>
            <person name="Lugli G.A."/>
            <person name="Milani C."/>
            <person name="Turroni F."/>
            <person name="Duranti S."/>
            <person name="Mancabelli L."/>
            <person name="Mangifesta M."/>
            <person name="Ferrario C."/>
            <person name="Modesto M."/>
            <person name="Mattarelli P."/>
            <person name="Jiri K."/>
            <person name="van Sinderen D."/>
            <person name="Ventura M."/>
        </authorList>
    </citation>
    <scope>NUCLEOTIDE SEQUENCE [LARGE SCALE GENOMIC DNA]</scope>
    <source>
        <strain evidence="2 3">LMG 21773</strain>
    </source>
</reference>
<name>A0A261FC38_9BIFI</name>
<dbReference type="Pfam" id="PF06114">
    <property type="entry name" value="Peptidase_M78"/>
    <property type="match status" value="1"/>
</dbReference>
<gene>
    <name evidence="2" type="ORF">AEAE_0016</name>
</gene>
<evidence type="ECO:0000313" key="3">
    <source>
        <dbReference type="Proteomes" id="UP000228976"/>
    </source>
</evidence>
<protein>
    <submittedName>
        <fullName evidence="2">DNA-binding protein</fullName>
    </submittedName>
</protein>
<keyword evidence="2" id="KW-0238">DNA-binding</keyword>
<dbReference type="Proteomes" id="UP000228976">
    <property type="component" value="Unassembled WGS sequence"/>
</dbReference>
<accession>A0A261FC38</accession>
<evidence type="ECO:0000259" key="1">
    <source>
        <dbReference type="Pfam" id="PF06114"/>
    </source>
</evidence>
<dbReference type="PANTHER" id="PTHR43236">
    <property type="entry name" value="ANTITOXIN HIGA1"/>
    <property type="match status" value="1"/>
</dbReference>
<comment type="caution">
    <text evidence="2">The sequence shown here is derived from an EMBL/GenBank/DDBJ whole genome shotgun (WGS) entry which is preliminary data.</text>
</comment>
<dbReference type="PANTHER" id="PTHR43236:SF2">
    <property type="entry name" value="BLL0069 PROTEIN"/>
    <property type="match status" value="1"/>
</dbReference>
<organism evidence="2 3">
    <name type="scientific">Aeriscardovia aeriphila</name>
    <dbReference type="NCBI Taxonomy" id="218139"/>
    <lineage>
        <taxon>Bacteria</taxon>
        <taxon>Bacillati</taxon>
        <taxon>Actinomycetota</taxon>
        <taxon>Actinomycetes</taxon>
        <taxon>Bifidobacteriales</taxon>
        <taxon>Bifidobacteriaceae</taxon>
        <taxon>Aeriscardovia</taxon>
    </lineage>
</organism>
<dbReference type="Gene3D" id="1.10.10.2910">
    <property type="match status" value="1"/>
</dbReference>
<dbReference type="EMBL" id="MWWU01000001">
    <property type="protein sequence ID" value="OZG56709.1"/>
    <property type="molecule type" value="Genomic_DNA"/>
</dbReference>